<feature type="domain" description="Methyltransferase type 11" evidence="1">
    <location>
        <begin position="71"/>
        <end position="170"/>
    </location>
</feature>
<reference evidence="2 3" key="1">
    <citation type="journal article" date="2016" name="Nat. Commun.">
        <title>Thousands of microbial genomes shed light on interconnected biogeochemical processes in an aquifer system.</title>
        <authorList>
            <person name="Anantharaman K."/>
            <person name="Brown C.T."/>
            <person name="Hug L.A."/>
            <person name="Sharon I."/>
            <person name="Castelle C.J."/>
            <person name="Probst A.J."/>
            <person name="Thomas B.C."/>
            <person name="Singh A."/>
            <person name="Wilkins M.J."/>
            <person name="Karaoz U."/>
            <person name="Brodie E.L."/>
            <person name="Williams K.H."/>
            <person name="Hubbard S.S."/>
            <person name="Banfield J.F."/>
        </authorList>
    </citation>
    <scope>NUCLEOTIDE SEQUENCE [LARGE SCALE GENOMIC DNA]</scope>
</reference>
<evidence type="ECO:0000313" key="3">
    <source>
        <dbReference type="Proteomes" id="UP000177876"/>
    </source>
</evidence>
<organism evidence="2 3">
    <name type="scientific">Candidatus Solincola sediminis</name>
    <dbReference type="NCBI Taxonomy" id="1797199"/>
    <lineage>
        <taxon>Bacteria</taxon>
        <taxon>Bacillati</taxon>
        <taxon>Actinomycetota</taxon>
        <taxon>Candidatus Geothermincolia</taxon>
        <taxon>Candidatus Geothermincolales</taxon>
        <taxon>Candidatus Geothermincolaceae</taxon>
        <taxon>Candidatus Solincola</taxon>
    </lineage>
</organism>
<dbReference type="SUPFAM" id="SSF53335">
    <property type="entry name" value="S-adenosyl-L-methionine-dependent methyltransferases"/>
    <property type="match status" value="1"/>
</dbReference>
<protein>
    <recommendedName>
        <fullName evidence="1">Methyltransferase type 11 domain-containing protein</fullName>
    </recommendedName>
</protein>
<dbReference type="InterPro" id="IPR013216">
    <property type="entry name" value="Methyltransf_11"/>
</dbReference>
<dbReference type="EMBL" id="MELK01000013">
    <property type="protein sequence ID" value="OFW59585.1"/>
    <property type="molecule type" value="Genomic_DNA"/>
</dbReference>
<dbReference type="CDD" id="cd02440">
    <property type="entry name" value="AdoMet_MTases"/>
    <property type="match status" value="1"/>
</dbReference>
<sequence>MAYNSGLTPNERVVDVGEQEHSEWTGKRGRIGGLLLGNRLLRWGEELAFGRSISAVLKEVASLINGDETILDVGSGSGGLSIPLAKRLSSGQVICLDLSDEMLARLESRAQKAGLERRIKIVRAPASQTGLEADSVDFAVSNNVFHELDKPKQTLAEQLKVLKTGGHLIISDFRPTRLVSLMEKSHRPYEAEEIESLLNQAGFKNIDIRPNRHRFLAYARK</sequence>
<dbReference type="AlphaFoldDB" id="A0A1F2WRY1"/>
<dbReference type="Gene3D" id="3.40.50.150">
    <property type="entry name" value="Vaccinia Virus protein VP39"/>
    <property type="match status" value="1"/>
</dbReference>
<proteinExistence type="predicted"/>
<dbReference type="Pfam" id="PF08241">
    <property type="entry name" value="Methyltransf_11"/>
    <property type="match status" value="1"/>
</dbReference>
<dbReference type="STRING" id="1797197.A2Y75_01210"/>
<dbReference type="InterPro" id="IPR029063">
    <property type="entry name" value="SAM-dependent_MTases_sf"/>
</dbReference>
<dbReference type="Proteomes" id="UP000177876">
    <property type="component" value="Unassembled WGS sequence"/>
</dbReference>
<accession>A0A1F2WRY1</accession>
<gene>
    <name evidence="2" type="ORF">A2Y75_01210</name>
</gene>
<dbReference type="GO" id="GO:0008757">
    <property type="term" value="F:S-adenosylmethionine-dependent methyltransferase activity"/>
    <property type="evidence" value="ECO:0007669"/>
    <property type="project" value="InterPro"/>
</dbReference>
<evidence type="ECO:0000313" key="2">
    <source>
        <dbReference type="EMBL" id="OFW59585.1"/>
    </source>
</evidence>
<dbReference type="PANTHER" id="PTHR43591">
    <property type="entry name" value="METHYLTRANSFERASE"/>
    <property type="match status" value="1"/>
</dbReference>
<name>A0A1F2WRY1_9ACTN</name>
<comment type="caution">
    <text evidence="2">The sequence shown here is derived from an EMBL/GenBank/DDBJ whole genome shotgun (WGS) entry which is preliminary data.</text>
</comment>
<evidence type="ECO:0000259" key="1">
    <source>
        <dbReference type="Pfam" id="PF08241"/>
    </source>
</evidence>